<dbReference type="GO" id="GO:0008270">
    <property type="term" value="F:zinc ion binding"/>
    <property type="evidence" value="ECO:0007669"/>
    <property type="project" value="InterPro"/>
</dbReference>
<dbReference type="GO" id="GO:0005634">
    <property type="term" value="C:nucleus"/>
    <property type="evidence" value="ECO:0007669"/>
    <property type="project" value="TreeGrafter"/>
</dbReference>
<dbReference type="GeneID" id="31007253"/>
<feature type="domain" description="Xylanolytic transcriptional activator regulatory" evidence="5">
    <location>
        <begin position="300"/>
        <end position="375"/>
    </location>
</feature>
<dbReference type="Proteomes" id="UP000214365">
    <property type="component" value="Unassembled WGS sequence"/>
</dbReference>
<comment type="caution">
    <text evidence="6">The sequence shown here is derived from an EMBL/GenBank/DDBJ whole genome shotgun (WGS) entry which is preliminary data.</text>
</comment>
<accession>A0A225AV02</accession>
<protein>
    <recommendedName>
        <fullName evidence="5">Xylanolytic transcriptional activator regulatory domain-containing protein</fullName>
    </recommendedName>
</protein>
<dbReference type="OrthoDB" id="4481633at2759"/>
<keyword evidence="1" id="KW-0805">Transcription regulation</keyword>
<dbReference type="GO" id="GO:0006351">
    <property type="term" value="P:DNA-templated transcription"/>
    <property type="evidence" value="ECO:0007669"/>
    <property type="project" value="InterPro"/>
</dbReference>
<evidence type="ECO:0000259" key="5">
    <source>
        <dbReference type="SMART" id="SM00906"/>
    </source>
</evidence>
<feature type="compositionally biased region" description="Basic residues" evidence="4">
    <location>
        <begin position="1"/>
        <end position="10"/>
    </location>
</feature>
<gene>
    <name evidence="6" type="ORF">UA08_07497</name>
</gene>
<keyword evidence="3" id="KW-0539">Nucleus</keyword>
<dbReference type="InterPro" id="IPR007219">
    <property type="entry name" value="XnlR_reg_dom"/>
</dbReference>
<sequence length="475" mass="54380">METSKPKRQKVPTACDPCRSRKSYEQKFQPRSPHRLSSEMLGAVLVAHAKQVPHSVWPMREKTQKRNCLYMGYGLFAHSSCNRLPNLAQAYYTADVSPVATSIVPLFVQPLPETLESTDSTFISNNHSAHDIVVGDGHIHSPASSPIARTLMQEVEKMVKEKLGEASSARGPYNDSRQNDLDYPLPARQQADNLLSSYWNYVHVLYPFLDKPQTEEDYANIWNQENFITNKKSFLCLLNSIFAISSRHVRLAAPDDERLAATFCQRARELMDIESYSICLVQSYLLLALYFQSIDEPRTCWMFVGLAIRTAQVLEFHLIETSEQEPDNRTTDLFRKVWLGCVLMDREVSMMYGRPCMIDHKTAAAVPLPLLEEEIFQLGHVQSHNTQAPQTHAADFYSISLRLYDILHDVLHHTYPGKSQGCSNSAEYCSPFEANTFVVELEERLSRWEDKIPNYYKSVEQSFFVRGISMSTYYC</sequence>
<dbReference type="GO" id="GO:0000978">
    <property type="term" value="F:RNA polymerase II cis-regulatory region sequence-specific DNA binding"/>
    <property type="evidence" value="ECO:0007669"/>
    <property type="project" value="TreeGrafter"/>
</dbReference>
<keyword evidence="7" id="KW-1185">Reference proteome</keyword>
<dbReference type="PANTHER" id="PTHR47424">
    <property type="entry name" value="REGULATORY PROTEIN GAL4"/>
    <property type="match status" value="1"/>
</dbReference>
<dbReference type="CDD" id="cd12148">
    <property type="entry name" value="fungal_TF_MHR"/>
    <property type="match status" value="1"/>
</dbReference>
<dbReference type="SMART" id="SM00906">
    <property type="entry name" value="Fungal_trans"/>
    <property type="match status" value="1"/>
</dbReference>
<dbReference type="GO" id="GO:0000435">
    <property type="term" value="P:positive regulation of transcription from RNA polymerase II promoter by galactose"/>
    <property type="evidence" value="ECO:0007669"/>
    <property type="project" value="TreeGrafter"/>
</dbReference>
<dbReference type="Pfam" id="PF04082">
    <property type="entry name" value="Fungal_trans"/>
    <property type="match status" value="1"/>
</dbReference>
<keyword evidence="2" id="KW-0804">Transcription</keyword>
<organism evidence="6 7">
    <name type="scientific">Talaromyces atroroseus</name>
    <dbReference type="NCBI Taxonomy" id="1441469"/>
    <lineage>
        <taxon>Eukaryota</taxon>
        <taxon>Fungi</taxon>
        <taxon>Dikarya</taxon>
        <taxon>Ascomycota</taxon>
        <taxon>Pezizomycotina</taxon>
        <taxon>Eurotiomycetes</taxon>
        <taxon>Eurotiomycetidae</taxon>
        <taxon>Eurotiales</taxon>
        <taxon>Trichocomaceae</taxon>
        <taxon>Talaromyces</taxon>
        <taxon>Talaromyces sect. Trachyspermi</taxon>
    </lineage>
</organism>
<evidence type="ECO:0000256" key="2">
    <source>
        <dbReference type="ARBA" id="ARBA00023163"/>
    </source>
</evidence>
<evidence type="ECO:0000256" key="1">
    <source>
        <dbReference type="ARBA" id="ARBA00023015"/>
    </source>
</evidence>
<evidence type="ECO:0000256" key="3">
    <source>
        <dbReference type="ARBA" id="ARBA00023242"/>
    </source>
</evidence>
<dbReference type="RefSeq" id="XP_020117428.1">
    <property type="nucleotide sequence ID" value="XM_020262397.1"/>
</dbReference>
<dbReference type="PANTHER" id="PTHR47424:SF4">
    <property type="entry name" value="ZN(II)2CYS6 TRANSCRIPTION FACTOR (EUROFUNG)"/>
    <property type="match status" value="1"/>
</dbReference>
<proteinExistence type="predicted"/>
<feature type="region of interest" description="Disordered" evidence="4">
    <location>
        <begin position="1"/>
        <end position="33"/>
    </location>
</feature>
<dbReference type="EMBL" id="LFMY01000012">
    <property type="protein sequence ID" value="OKL57307.1"/>
    <property type="molecule type" value="Genomic_DNA"/>
</dbReference>
<dbReference type="GO" id="GO:0000981">
    <property type="term" value="F:DNA-binding transcription factor activity, RNA polymerase II-specific"/>
    <property type="evidence" value="ECO:0007669"/>
    <property type="project" value="TreeGrafter"/>
</dbReference>
<reference evidence="6 7" key="1">
    <citation type="submission" date="2015-06" db="EMBL/GenBank/DDBJ databases">
        <title>Talaromyces atroroseus IBT 11181 draft genome.</title>
        <authorList>
            <person name="Rasmussen K.B."/>
            <person name="Rasmussen S."/>
            <person name="Petersen B."/>
            <person name="Sicheritz-Ponten T."/>
            <person name="Mortensen U.H."/>
            <person name="Thrane U."/>
        </authorList>
    </citation>
    <scope>NUCLEOTIDE SEQUENCE [LARGE SCALE GENOMIC DNA]</scope>
    <source>
        <strain evidence="6 7">IBT 11181</strain>
    </source>
</reference>
<evidence type="ECO:0000313" key="7">
    <source>
        <dbReference type="Proteomes" id="UP000214365"/>
    </source>
</evidence>
<dbReference type="InterPro" id="IPR051127">
    <property type="entry name" value="Fungal_SecMet_Regulators"/>
</dbReference>
<evidence type="ECO:0000313" key="6">
    <source>
        <dbReference type="EMBL" id="OKL57307.1"/>
    </source>
</evidence>
<name>A0A225AV02_TALAT</name>
<evidence type="ECO:0000256" key="4">
    <source>
        <dbReference type="SAM" id="MobiDB-lite"/>
    </source>
</evidence>
<dbReference type="AlphaFoldDB" id="A0A225AV02"/>